<evidence type="ECO:0000256" key="1">
    <source>
        <dbReference type="SAM" id="MobiDB-lite"/>
    </source>
</evidence>
<comment type="caution">
    <text evidence="2">The sequence shown here is derived from an EMBL/GenBank/DDBJ whole genome shotgun (WGS) entry which is preliminary data.</text>
</comment>
<sequence>MSNKPGVIPATRDDDNDEFTPPEDSYGVPFAARYAGACGKRAVSARCAVCPRFGLELQLINPAVRRPPSAATDNSITFA</sequence>
<feature type="region of interest" description="Disordered" evidence="1">
    <location>
        <begin position="1"/>
        <end position="23"/>
    </location>
</feature>
<gene>
    <name evidence="2" type="ORF">EVAR_10632_1</name>
</gene>
<dbReference type="EMBL" id="BGZK01000117">
    <property type="protein sequence ID" value="GBP20367.1"/>
    <property type="molecule type" value="Genomic_DNA"/>
</dbReference>
<reference evidence="2 3" key="1">
    <citation type="journal article" date="2019" name="Commun. Biol.">
        <title>The bagworm genome reveals a unique fibroin gene that provides high tensile strength.</title>
        <authorList>
            <person name="Kono N."/>
            <person name="Nakamura H."/>
            <person name="Ohtoshi R."/>
            <person name="Tomita M."/>
            <person name="Numata K."/>
            <person name="Arakawa K."/>
        </authorList>
    </citation>
    <scope>NUCLEOTIDE SEQUENCE [LARGE SCALE GENOMIC DNA]</scope>
</reference>
<dbReference type="AlphaFoldDB" id="A0A4C1U2J8"/>
<dbReference type="Proteomes" id="UP000299102">
    <property type="component" value="Unassembled WGS sequence"/>
</dbReference>
<accession>A0A4C1U2J8</accession>
<evidence type="ECO:0000313" key="2">
    <source>
        <dbReference type="EMBL" id="GBP20367.1"/>
    </source>
</evidence>
<protein>
    <submittedName>
        <fullName evidence="2">Uncharacterized protein</fullName>
    </submittedName>
</protein>
<keyword evidence="3" id="KW-1185">Reference proteome</keyword>
<proteinExistence type="predicted"/>
<evidence type="ECO:0000313" key="3">
    <source>
        <dbReference type="Proteomes" id="UP000299102"/>
    </source>
</evidence>
<name>A0A4C1U2J8_EUMVA</name>
<organism evidence="2 3">
    <name type="scientific">Eumeta variegata</name>
    <name type="common">Bagworm moth</name>
    <name type="synonym">Eumeta japonica</name>
    <dbReference type="NCBI Taxonomy" id="151549"/>
    <lineage>
        <taxon>Eukaryota</taxon>
        <taxon>Metazoa</taxon>
        <taxon>Ecdysozoa</taxon>
        <taxon>Arthropoda</taxon>
        <taxon>Hexapoda</taxon>
        <taxon>Insecta</taxon>
        <taxon>Pterygota</taxon>
        <taxon>Neoptera</taxon>
        <taxon>Endopterygota</taxon>
        <taxon>Lepidoptera</taxon>
        <taxon>Glossata</taxon>
        <taxon>Ditrysia</taxon>
        <taxon>Tineoidea</taxon>
        <taxon>Psychidae</taxon>
        <taxon>Oiketicinae</taxon>
        <taxon>Eumeta</taxon>
    </lineage>
</organism>